<evidence type="ECO:0000313" key="3">
    <source>
        <dbReference type="Proteomes" id="UP000683507"/>
    </source>
</evidence>
<reference evidence="2" key="1">
    <citation type="submission" date="2021-04" db="EMBL/GenBank/DDBJ databases">
        <authorList>
            <person name="Rodrigo-Torres L."/>
            <person name="Arahal R. D."/>
            <person name="Lucena T."/>
        </authorList>
    </citation>
    <scope>NUCLEOTIDE SEQUENCE</scope>
    <source>
        <strain evidence="2">AS29M-1</strain>
    </source>
</reference>
<accession>A0A916JIT5</accession>
<dbReference type="EMBL" id="OU015584">
    <property type="protein sequence ID" value="CAG5076518.1"/>
    <property type="molecule type" value="Genomic_DNA"/>
</dbReference>
<feature type="signal peptide" evidence="1">
    <location>
        <begin position="1"/>
        <end position="23"/>
    </location>
</feature>
<feature type="chain" id="PRO_5037893318" description="Thiol:disulfide interchange protein DsbD N-terminal domain-containing protein" evidence="1">
    <location>
        <begin position="24"/>
        <end position="168"/>
    </location>
</feature>
<dbReference type="RefSeq" id="WP_258540372.1">
    <property type="nucleotide sequence ID" value="NZ_OU015584.1"/>
</dbReference>
<protein>
    <recommendedName>
        <fullName evidence="4">Thiol:disulfide interchange protein DsbD N-terminal domain-containing protein</fullName>
    </recommendedName>
</protein>
<proteinExistence type="predicted"/>
<dbReference type="KEGG" id="ptan:CRYO30217_00127"/>
<dbReference type="AlphaFoldDB" id="A0A916JIT5"/>
<gene>
    <name evidence="2" type="ORF">CRYO30217_00127</name>
</gene>
<evidence type="ECO:0000313" key="2">
    <source>
        <dbReference type="EMBL" id="CAG5076518.1"/>
    </source>
</evidence>
<evidence type="ECO:0000256" key="1">
    <source>
        <dbReference type="SAM" id="SignalP"/>
    </source>
</evidence>
<dbReference type="Proteomes" id="UP000683507">
    <property type="component" value="Chromosome"/>
</dbReference>
<keyword evidence="3" id="KW-1185">Reference proteome</keyword>
<name>A0A916JIT5_9FLAO</name>
<dbReference type="PROSITE" id="PS51257">
    <property type="entry name" value="PROKAR_LIPOPROTEIN"/>
    <property type="match status" value="1"/>
</dbReference>
<evidence type="ECO:0008006" key="4">
    <source>
        <dbReference type="Google" id="ProtNLM"/>
    </source>
</evidence>
<organism evidence="2 3">
    <name type="scientific">Parvicella tangerina</name>
    <dbReference type="NCBI Taxonomy" id="2829795"/>
    <lineage>
        <taxon>Bacteria</taxon>
        <taxon>Pseudomonadati</taxon>
        <taxon>Bacteroidota</taxon>
        <taxon>Flavobacteriia</taxon>
        <taxon>Flavobacteriales</taxon>
        <taxon>Parvicellaceae</taxon>
        <taxon>Parvicella</taxon>
    </lineage>
</organism>
<sequence length="168" mass="19195">MTRASSYLLAILALVLFSCSAISEEEVMSSEEVKSENSYQFQEGELIHWEAIREGDFIVMKAWLNTDWNTYSVHNTNFLGPLPTLISFEKNEHYELVGEIEEEGLKTKFDQESESDIGYFKNLAIFKQKIKPISGEEFVLKGNVNYMICNATKCLPPADYSFELAIKP</sequence>
<keyword evidence="1" id="KW-0732">Signal</keyword>